<dbReference type="PANTHER" id="PTHR23159">
    <property type="entry name" value="CENTROSOMAL PROTEIN 2"/>
    <property type="match status" value="1"/>
</dbReference>
<sequence>MPLKTKPSEPTPANVEVTPLRRSARLSDSEPTQQPVEDPERILREHRAAQRAEASRIRPDPVDVEINVHAERKRASESTPNVSPDYPSGFIRAPLKYLRTVSEDDSGDALMSDEETKEDIRDDIAFETRDDMRNDSAIETKEEEAASDVSQEVIDLTNDSDEDEIGTKNPRDDERKSSSESADEHRSREDFSVEKMREQIRAEVMVEKINQFEEAIEMARRARYEDELRSSDEIQRLRVEIEKLKDSMSAGSSENAQLKDLVSRKDDEVKRLEAENRTLRVETDKLVFASQKPCSRCSALEEALNRSILDSENLRSTVDSLQSGRSDQVCEECLKKLAEIEQLRRDTTDMMEQAKSSLKQREETHQGEVDQLENEIEFYRNQFEKLAESSDERENKFLAELFDLRRLSATECSICPTLRDEIQMLGQKVTKLGLEKSQEAQSSEMAKQRVSTLEMQARTRTVEMEKLQDAITLLQSQLASSKTSMESYEEKVKNFGEYEAFVQRELSSRQANYDQLMRLYSSESVNHRETKAKLHELHQELFRLRGQVPSTNVPPSETMSEKSSMWPSHPSYEMPEKKISPAPVEHIPKGNPFVEMMNGHESQNYDFAHLSHISARPTMTETRKAPTSFPVPESRDDQRRPSGRNPPSGGGSDGGDDGGNDPFGNDGRGFRPDSSSQFSASRRKMDPMKLAPELTRTDNLSLKYFLMEFERLREDFMLSDSDVIRLFSYRIRKSGVAEIENWWARRSRSQHDTNWDVVRNAFWQEFIYETSKKQVDELRHGTARKDGESIRMFASRLMLIGESNEMSDYLVVKIFKEQINDVTAYNFLKLARPEPRTVQACINLLDAYEIDTRSTDYRGSKEEGTSRTKRISNLPPHRNPRRMA</sequence>
<feature type="compositionally biased region" description="Basic and acidic residues" evidence="2">
    <location>
        <begin position="118"/>
        <end position="144"/>
    </location>
</feature>
<evidence type="ECO:0008006" key="5">
    <source>
        <dbReference type="Google" id="ProtNLM"/>
    </source>
</evidence>
<protein>
    <recommendedName>
        <fullName evidence="5">Retrotransposon gag domain-containing protein</fullName>
    </recommendedName>
</protein>
<dbReference type="Proteomes" id="UP000481153">
    <property type="component" value="Unassembled WGS sequence"/>
</dbReference>
<feature type="compositionally biased region" description="Polar residues" evidence="2">
    <location>
        <begin position="548"/>
        <end position="566"/>
    </location>
</feature>
<feature type="region of interest" description="Disordered" evidence="2">
    <location>
        <begin position="548"/>
        <end position="576"/>
    </location>
</feature>
<accession>A0A6G0X6M6</accession>
<dbReference type="EMBL" id="VJMJ01000095">
    <property type="protein sequence ID" value="KAF0735535.1"/>
    <property type="molecule type" value="Genomic_DNA"/>
</dbReference>
<feature type="coiled-coil region" evidence="1">
    <location>
        <begin position="337"/>
        <end position="389"/>
    </location>
</feature>
<feature type="region of interest" description="Disordered" evidence="2">
    <location>
        <begin position="1"/>
        <end position="194"/>
    </location>
</feature>
<gene>
    <name evidence="3" type="ORF">Ae201684_008015</name>
</gene>
<feature type="region of interest" description="Disordered" evidence="2">
    <location>
        <begin position="618"/>
        <end position="692"/>
    </location>
</feature>
<feature type="compositionally biased region" description="Basic and acidic residues" evidence="2">
    <location>
        <begin position="38"/>
        <end position="76"/>
    </location>
</feature>
<comment type="caution">
    <text evidence="3">The sequence shown here is derived from an EMBL/GenBank/DDBJ whole genome shotgun (WGS) entry which is preliminary data.</text>
</comment>
<feature type="coiled-coil region" evidence="1">
    <location>
        <begin position="202"/>
        <end position="282"/>
    </location>
</feature>
<proteinExistence type="predicted"/>
<keyword evidence="4" id="KW-1185">Reference proteome</keyword>
<evidence type="ECO:0000256" key="2">
    <source>
        <dbReference type="SAM" id="MobiDB-lite"/>
    </source>
</evidence>
<dbReference type="VEuPathDB" id="FungiDB:AeMF1_019266"/>
<name>A0A6G0X6M6_9STRA</name>
<feature type="region of interest" description="Disordered" evidence="2">
    <location>
        <begin position="855"/>
        <end position="884"/>
    </location>
</feature>
<evidence type="ECO:0000313" key="3">
    <source>
        <dbReference type="EMBL" id="KAF0735535.1"/>
    </source>
</evidence>
<dbReference type="PANTHER" id="PTHR23159:SF66">
    <property type="entry name" value="OS04G0158400 PROTEIN"/>
    <property type="match status" value="1"/>
</dbReference>
<organism evidence="3 4">
    <name type="scientific">Aphanomyces euteiches</name>
    <dbReference type="NCBI Taxonomy" id="100861"/>
    <lineage>
        <taxon>Eukaryota</taxon>
        <taxon>Sar</taxon>
        <taxon>Stramenopiles</taxon>
        <taxon>Oomycota</taxon>
        <taxon>Saprolegniomycetes</taxon>
        <taxon>Saprolegniales</taxon>
        <taxon>Verrucalvaceae</taxon>
        <taxon>Aphanomyces</taxon>
    </lineage>
</organism>
<dbReference type="AlphaFoldDB" id="A0A6G0X6M6"/>
<evidence type="ECO:0000256" key="1">
    <source>
        <dbReference type="SAM" id="Coils"/>
    </source>
</evidence>
<keyword evidence="1" id="KW-0175">Coiled coil</keyword>
<feature type="compositionally biased region" description="Acidic residues" evidence="2">
    <location>
        <begin position="103"/>
        <end position="117"/>
    </location>
</feature>
<reference evidence="3 4" key="1">
    <citation type="submission" date="2019-07" db="EMBL/GenBank/DDBJ databases">
        <title>Genomics analysis of Aphanomyces spp. identifies a new class of oomycete effector associated with host adaptation.</title>
        <authorList>
            <person name="Gaulin E."/>
        </authorList>
    </citation>
    <scope>NUCLEOTIDE SEQUENCE [LARGE SCALE GENOMIC DNA]</scope>
    <source>
        <strain evidence="3 4">ATCC 201684</strain>
    </source>
</reference>
<evidence type="ECO:0000313" key="4">
    <source>
        <dbReference type="Proteomes" id="UP000481153"/>
    </source>
</evidence>
<feature type="compositionally biased region" description="Basic and acidic residues" evidence="2">
    <location>
        <begin position="855"/>
        <end position="866"/>
    </location>
</feature>
<feature type="compositionally biased region" description="Basic and acidic residues" evidence="2">
    <location>
        <begin position="165"/>
        <end position="194"/>
    </location>
</feature>
<dbReference type="VEuPathDB" id="FungiDB:AeMF1_020504"/>